<keyword evidence="2 11" id="KW-0813">Transport</keyword>
<evidence type="ECO:0000256" key="4">
    <source>
        <dbReference type="ARBA" id="ARBA00022692"/>
    </source>
</evidence>
<reference evidence="13" key="1">
    <citation type="submission" date="2025-08" db="UniProtKB">
        <authorList>
            <consortium name="RefSeq"/>
        </authorList>
    </citation>
    <scope>IDENTIFICATION</scope>
</reference>
<keyword evidence="8" id="KW-0472">Membrane</keyword>
<comment type="subcellular location">
    <subcellularLocation>
        <location evidence="1">Membrane</location>
        <topology evidence="1">Multi-pass membrane protein</topology>
    </subcellularLocation>
</comment>
<organism evidence="12 13">
    <name type="scientific">Octopus sinensis</name>
    <name type="common">East Asian common octopus</name>
    <dbReference type="NCBI Taxonomy" id="2607531"/>
    <lineage>
        <taxon>Eukaryota</taxon>
        <taxon>Metazoa</taxon>
        <taxon>Spiralia</taxon>
        <taxon>Lophotrochozoa</taxon>
        <taxon>Mollusca</taxon>
        <taxon>Cephalopoda</taxon>
        <taxon>Coleoidea</taxon>
        <taxon>Octopodiformes</taxon>
        <taxon>Octopoda</taxon>
        <taxon>Incirrata</taxon>
        <taxon>Octopodidae</taxon>
        <taxon>Octopus</taxon>
    </lineage>
</organism>
<keyword evidence="7 11" id="KW-0406">Ion transport</keyword>
<evidence type="ECO:0000256" key="3">
    <source>
        <dbReference type="ARBA" id="ARBA00022461"/>
    </source>
</evidence>
<accession>A0A6P7TN93</accession>
<dbReference type="Proteomes" id="UP000515154">
    <property type="component" value="Linkage group LG24"/>
</dbReference>
<evidence type="ECO:0000256" key="6">
    <source>
        <dbReference type="ARBA" id="ARBA00023053"/>
    </source>
</evidence>
<evidence type="ECO:0000256" key="5">
    <source>
        <dbReference type="ARBA" id="ARBA00022989"/>
    </source>
</evidence>
<evidence type="ECO:0000256" key="9">
    <source>
        <dbReference type="ARBA" id="ARBA00023201"/>
    </source>
</evidence>
<evidence type="ECO:0000313" key="12">
    <source>
        <dbReference type="Proteomes" id="UP000515154"/>
    </source>
</evidence>
<evidence type="ECO:0000256" key="8">
    <source>
        <dbReference type="ARBA" id="ARBA00023136"/>
    </source>
</evidence>
<keyword evidence="5" id="KW-1133">Transmembrane helix</keyword>
<dbReference type="PANTHER" id="PTHR11690">
    <property type="entry name" value="AMILORIDE-SENSITIVE SODIUM CHANNEL-RELATED"/>
    <property type="match status" value="1"/>
</dbReference>
<keyword evidence="12" id="KW-1185">Reference proteome</keyword>
<dbReference type="PANTHER" id="PTHR11690:SF248">
    <property type="entry name" value="PICKPOCKET 17, ISOFORM A"/>
    <property type="match status" value="1"/>
</dbReference>
<keyword evidence="10 11" id="KW-0407">Ion channel</keyword>
<dbReference type="AlphaFoldDB" id="A0A6P7TN93"/>
<dbReference type="Gene3D" id="1.10.287.770">
    <property type="entry name" value="YojJ-like"/>
    <property type="match status" value="1"/>
</dbReference>
<dbReference type="RefSeq" id="XP_029650471.1">
    <property type="nucleotide sequence ID" value="XM_029794611.2"/>
</dbReference>
<evidence type="ECO:0000256" key="10">
    <source>
        <dbReference type="ARBA" id="ARBA00023303"/>
    </source>
</evidence>
<dbReference type="InterPro" id="IPR001873">
    <property type="entry name" value="ENaC"/>
</dbReference>
<proteinExistence type="inferred from homology"/>
<dbReference type="PRINTS" id="PR01078">
    <property type="entry name" value="AMINACHANNEL"/>
</dbReference>
<keyword evidence="3 11" id="KW-0894">Sodium channel</keyword>
<evidence type="ECO:0000256" key="7">
    <source>
        <dbReference type="ARBA" id="ARBA00023065"/>
    </source>
</evidence>
<evidence type="ECO:0000256" key="2">
    <source>
        <dbReference type="ARBA" id="ARBA00022448"/>
    </source>
</evidence>
<evidence type="ECO:0000256" key="1">
    <source>
        <dbReference type="ARBA" id="ARBA00004141"/>
    </source>
</evidence>
<evidence type="ECO:0000313" key="13">
    <source>
        <dbReference type="RefSeq" id="XP_029650471.1"/>
    </source>
</evidence>
<evidence type="ECO:0000256" key="11">
    <source>
        <dbReference type="RuleBase" id="RU000679"/>
    </source>
</evidence>
<gene>
    <name evidence="13" type="primary">LOC115223892</name>
</gene>
<protein>
    <submittedName>
        <fullName evidence="13">FMRFamide-activated amiloride-sensitive sodium channel-like isoform X1</fullName>
    </submittedName>
</protein>
<name>A0A6P7TN93_9MOLL</name>
<dbReference type="Gene3D" id="2.60.470.10">
    <property type="entry name" value="Acid-sensing ion channels like domains"/>
    <property type="match status" value="1"/>
</dbReference>
<dbReference type="KEGG" id="osn:115223892"/>
<dbReference type="GO" id="GO:0005886">
    <property type="term" value="C:plasma membrane"/>
    <property type="evidence" value="ECO:0007669"/>
    <property type="project" value="TreeGrafter"/>
</dbReference>
<keyword evidence="9 11" id="KW-0739">Sodium transport</keyword>
<dbReference type="GO" id="GO:0015280">
    <property type="term" value="F:ligand-gated sodium channel activity"/>
    <property type="evidence" value="ECO:0007669"/>
    <property type="project" value="TreeGrafter"/>
</dbReference>
<dbReference type="Pfam" id="PF00858">
    <property type="entry name" value="ASC"/>
    <property type="match status" value="1"/>
</dbReference>
<keyword evidence="6" id="KW-0915">Sodium</keyword>
<comment type="similarity">
    <text evidence="11">Belongs to the amiloride-sensitive sodium channel (TC 1.A.6) family.</text>
</comment>
<sequence>MTSSTIRVRCTCGAPLCNSNNYEPMTRASKPGHMKVTGFDKLGFNSNQLRTMRQQLRRRNYNALSIITELAAESNAHGLAKIATSTQTPRKVLWALMVIVGFTAATLQLSLLVRKYLEFQVVEVSKMKDGMDVEFPAITVCNIAPISLTKTKELLSSETSELTQWLQFIDKYNFGAQTDRMFTVQSLYENLADEAQLLGRDLNDFLIHCQYNQEICNIQNFTRYFDGHYFNCYTFNSGHQPGTSLLTHATGPQSGLSLILSLDNDDPPVGGYGSYNIKSNIEHSAGVRVVVHPPSTMPSPVDHGFDVPPGYSSSVGLKTIMHARLSNPYGNCQNSRLQNSSKYIHTVFSCLELCKQRIVMSTCGCRSSNLPEMTSSNFTFCGLVENKWNWKDMMKNPENYNITKINLTELACEERVLKEFSINRAYESSCNCFQPCQETTYQKSISLSYWPLEFNQLSALETFYGDKINETFLYDAYKMLKYLSSLGVGHVPESPPPEEINITLHDNNNNSTNSGMHSPALLSQLLANSTEAPKPPAPRDDFIEHVSAKLNSSDKEKQIRASNMIRQNLLRLNVYLEDLSIIEFRQMPAYELADLFADIGGTLGLWMGISVLTIMELIELFTRLLMLIFSSEKKIPNADPVTNGMLDHDCDCQKSSMESPF</sequence>
<keyword evidence="4 11" id="KW-0812">Transmembrane</keyword>